<organism evidence="4 5">
    <name type="scientific">Nyssa sinensis</name>
    <dbReference type="NCBI Taxonomy" id="561372"/>
    <lineage>
        <taxon>Eukaryota</taxon>
        <taxon>Viridiplantae</taxon>
        <taxon>Streptophyta</taxon>
        <taxon>Embryophyta</taxon>
        <taxon>Tracheophyta</taxon>
        <taxon>Spermatophyta</taxon>
        <taxon>Magnoliopsida</taxon>
        <taxon>eudicotyledons</taxon>
        <taxon>Gunneridae</taxon>
        <taxon>Pentapetalae</taxon>
        <taxon>asterids</taxon>
        <taxon>Cornales</taxon>
        <taxon>Nyssaceae</taxon>
        <taxon>Nyssa</taxon>
    </lineage>
</organism>
<dbReference type="OrthoDB" id="1877779at2759"/>
<dbReference type="GO" id="GO:0020037">
    <property type="term" value="F:heme binding"/>
    <property type="evidence" value="ECO:0007669"/>
    <property type="project" value="InterPro"/>
</dbReference>
<protein>
    <recommendedName>
        <fullName evidence="6">Cytochrome P450</fullName>
    </recommendedName>
</protein>
<evidence type="ECO:0000313" key="5">
    <source>
        <dbReference type="Proteomes" id="UP000325577"/>
    </source>
</evidence>
<dbReference type="Gene3D" id="1.10.630.10">
    <property type="entry name" value="Cytochrome P450"/>
    <property type="match status" value="1"/>
</dbReference>
<sequence length="246" mass="28138">MGTQPHVALAQLAQVYGPLISLRLGTQLVIVGSSPAAATEILKTHDRHVPHVSYAKSPHRNHVSVGWTYECTEQWKFLRTLCRSELFATKIIETQSHLREKKVDELLNFLRSKEGEMVKIREVVFFSVFNFLGNIFFSKDFIAFDEVGQGGGMSGLIRRIMELWTSPNISDLYPILGRLDLQGLSRKAEECCGKICAAWQGIIRERRERHDGDSRMQRDFLDVLLDNEFTDDQINYLFLIGTSNYL</sequence>
<dbReference type="InterPro" id="IPR001128">
    <property type="entry name" value="Cyt_P450"/>
</dbReference>
<dbReference type="InterPro" id="IPR036396">
    <property type="entry name" value="Cyt_P450_sf"/>
</dbReference>
<comment type="similarity">
    <text evidence="1">Belongs to the cytochrome P450 family.</text>
</comment>
<evidence type="ECO:0008006" key="6">
    <source>
        <dbReference type="Google" id="ProtNLM"/>
    </source>
</evidence>
<dbReference type="GO" id="GO:0005506">
    <property type="term" value="F:iron ion binding"/>
    <property type="evidence" value="ECO:0007669"/>
    <property type="project" value="InterPro"/>
</dbReference>
<dbReference type="PANTHER" id="PTHR47950:SF6">
    <property type="entry name" value="CYTOCHROME P450"/>
    <property type="match status" value="1"/>
</dbReference>
<reference evidence="4 5" key="1">
    <citation type="submission" date="2019-09" db="EMBL/GenBank/DDBJ databases">
        <title>A chromosome-level genome assembly of the Chinese tupelo Nyssa sinensis.</title>
        <authorList>
            <person name="Yang X."/>
            <person name="Kang M."/>
            <person name="Yang Y."/>
            <person name="Xiong H."/>
            <person name="Wang M."/>
            <person name="Zhang Z."/>
            <person name="Wang Z."/>
            <person name="Wu H."/>
            <person name="Ma T."/>
            <person name="Liu J."/>
            <person name="Xi Z."/>
        </authorList>
    </citation>
    <scope>NUCLEOTIDE SEQUENCE [LARGE SCALE GENOMIC DNA]</scope>
    <source>
        <strain evidence="4">J267</strain>
        <tissue evidence="4">Leaf</tissue>
    </source>
</reference>
<dbReference type="GO" id="GO:0004497">
    <property type="term" value="F:monooxygenase activity"/>
    <property type="evidence" value="ECO:0007669"/>
    <property type="project" value="InterPro"/>
</dbReference>
<dbReference type="Proteomes" id="UP000325577">
    <property type="component" value="Linkage Group LG18"/>
</dbReference>
<dbReference type="EMBL" id="CM018041">
    <property type="protein sequence ID" value="KAA8533764.1"/>
    <property type="molecule type" value="Genomic_DNA"/>
</dbReference>
<gene>
    <name evidence="4" type="ORF">F0562_031281</name>
</gene>
<evidence type="ECO:0000313" key="4">
    <source>
        <dbReference type="EMBL" id="KAA8533764.1"/>
    </source>
</evidence>
<dbReference type="Pfam" id="PF00067">
    <property type="entry name" value="p450"/>
    <property type="match status" value="1"/>
</dbReference>
<dbReference type="GO" id="GO:0016705">
    <property type="term" value="F:oxidoreductase activity, acting on paired donors, with incorporation or reduction of molecular oxygen"/>
    <property type="evidence" value="ECO:0007669"/>
    <property type="project" value="InterPro"/>
</dbReference>
<name>A0A5J5AU15_9ASTE</name>
<evidence type="ECO:0000256" key="2">
    <source>
        <dbReference type="ARBA" id="ARBA00022723"/>
    </source>
</evidence>
<accession>A0A5J5AU15</accession>
<dbReference type="PANTHER" id="PTHR47950">
    <property type="entry name" value="CYTOCHROME P450, FAMILY 76, SUBFAMILY C, POLYPEPTIDE 5-RELATED"/>
    <property type="match status" value="1"/>
</dbReference>
<dbReference type="AlphaFoldDB" id="A0A5J5AU15"/>
<keyword evidence="2" id="KW-0479">Metal-binding</keyword>
<keyword evidence="3" id="KW-0408">Iron</keyword>
<keyword evidence="5" id="KW-1185">Reference proteome</keyword>
<proteinExistence type="inferred from homology"/>
<evidence type="ECO:0000256" key="3">
    <source>
        <dbReference type="ARBA" id="ARBA00023004"/>
    </source>
</evidence>
<evidence type="ECO:0000256" key="1">
    <source>
        <dbReference type="ARBA" id="ARBA00010617"/>
    </source>
</evidence>
<dbReference type="SUPFAM" id="SSF48264">
    <property type="entry name" value="Cytochrome P450"/>
    <property type="match status" value="1"/>
</dbReference>